<dbReference type="RefSeq" id="WP_153250645.1">
    <property type="nucleotide sequence ID" value="NZ_CP044205.1"/>
</dbReference>
<proteinExistence type="predicted"/>
<dbReference type="OrthoDB" id="6025396at2"/>
<dbReference type="InParanoid" id="A0A5Q0BNE4"/>
<organism evidence="1 2">
    <name type="scientific">Candidatus Methylospira mobilis</name>
    <dbReference type="NCBI Taxonomy" id="1808979"/>
    <lineage>
        <taxon>Bacteria</taxon>
        <taxon>Pseudomonadati</taxon>
        <taxon>Pseudomonadota</taxon>
        <taxon>Gammaproteobacteria</taxon>
        <taxon>Methylococcales</taxon>
        <taxon>Methylococcaceae</taxon>
        <taxon>Candidatus Methylospira</taxon>
    </lineage>
</organism>
<dbReference type="AlphaFoldDB" id="A0A5Q0BNE4"/>
<name>A0A5Q0BNE4_9GAMM</name>
<protein>
    <submittedName>
        <fullName evidence="1">Uncharacterized protein</fullName>
    </submittedName>
</protein>
<dbReference type="Proteomes" id="UP000325755">
    <property type="component" value="Chromosome"/>
</dbReference>
<reference evidence="1 2" key="1">
    <citation type="submission" date="2019-09" db="EMBL/GenBank/DDBJ databases">
        <title>Ecophysiology of the spiral-shaped methanotroph Methylospira mobilis as revealed by the complete genome sequence.</title>
        <authorList>
            <person name="Oshkin I.Y."/>
            <person name="Dedysh S.N."/>
            <person name="Miroshnikov K."/>
            <person name="Danilova O.V."/>
            <person name="Hakobyan A."/>
            <person name="Liesack W."/>
        </authorList>
    </citation>
    <scope>NUCLEOTIDE SEQUENCE [LARGE SCALE GENOMIC DNA]</scope>
    <source>
        <strain evidence="1 2">Shm1</strain>
    </source>
</reference>
<sequence>MTDSSRDLGVATAILSRFTNDVLPKVRAIQEQVERGEHLDDEAIAFLHEIFADARSFQPQIEHHPEYQEIYVSAVGLYKEIMDKALENEKGYKS</sequence>
<accession>A0A5Q0BNE4</accession>
<dbReference type="EMBL" id="CP044205">
    <property type="protein sequence ID" value="QFY44682.1"/>
    <property type="molecule type" value="Genomic_DNA"/>
</dbReference>
<keyword evidence="2" id="KW-1185">Reference proteome</keyword>
<dbReference type="KEGG" id="mmob:F6R98_20320"/>
<evidence type="ECO:0000313" key="2">
    <source>
        <dbReference type="Proteomes" id="UP000325755"/>
    </source>
</evidence>
<evidence type="ECO:0000313" key="1">
    <source>
        <dbReference type="EMBL" id="QFY44682.1"/>
    </source>
</evidence>
<gene>
    <name evidence="1" type="ORF">F6R98_20320</name>
</gene>